<dbReference type="Pfam" id="PF03169">
    <property type="entry name" value="OPT"/>
    <property type="match status" value="1"/>
</dbReference>
<dbReference type="AlphaFoldDB" id="A0ABC9CQR1"/>
<keyword evidence="4 7" id="KW-0812">Transmembrane</keyword>
<evidence type="ECO:0000256" key="6">
    <source>
        <dbReference type="ARBA" id="ARBA00023136"/>
    </source>
</evidence>
<evidence type="ECO:0000313" key="8">
    <source>
        <dbReference type="EMBL" id="CAL5024482.1"/>
    </source>
</evidence>
<dbReference type="InterPro" id="IPR004813">
    <property type="entry name" value="OPT"/>
</dbReference>
<feature type="transmembrane region" description="Helical" evidence="7">
    <location>
        <begin position="140"/>
        <end position="162"/>
    </location>
</feature>
<feature type="transmembrane region" description="Helical" evidence="7">
    <location>
        <begin position="413"/>
        <end position="435"/>
    </location>
</feature>
<feature type="transmembrane region" description="Helical" evidence="7">
    <location>
        <begin position="447"/>
        <end position="474"/>
    </location>
</feature>
<keyword evidence="9" id="KW-1185">Reference proteome</keyword>
<evidence type="ECO:0000256" key="7">
    <source>
        <dbReference type="SAM" id="Phobius"/>
    </source>
</evidence>
<evidence type="ECO:0000256" key="5">
    <source>
        <dbReference type="ARBA" id="ARBA00022989"/>
    </source>
</evidence>
<dbReference type="NCBIfam" id="TIGR00728">
    <property type="entry name" value="OPT_sfam"/>
    <property type="match status" value="1"/>
</dbReference>
<keyword evidence="3" id="KW-0813">Transport</keyword>
<feature type="transmembrane region" description="Helical" evidence="7">
    <location>
        <begin position="306"/>
        <end position="331"/>
    </location>
</feature>
<evidence type="ECO:0000256" key="3">
    <source>
        <dbReference type="ARBA" id="ARBA00022448"/>
    </source>
</evidence>
<evidence type="ECO:0000256" key="1">
    <source>
        <dbReference type="ARBA" id="ARBA00004141"/>
    </source>
</evidence>
<accession>A0ABC9CQR1</accession>
<gene>
    <name evidence="8" type="ORF">URODEC1_LOCUS77539</name>
</gene>
<evidence type="ECO:0000313" key="9">
    <source>
        <dbReference type="Proteomes" id="UP001497457"/>
    </source>
</evidence>
<name>A0ABC9CQR1_9POAL</name>
<feature type="transmembrane region" description="Helical" evidence="7">
    <location>
        <begin position="257"/>
        <end position="277"/>
    </location>
</feature>
<dbReference type="PANTHER" id="PTHR31645:SF10">
    <property type="entry name" value="METAL-NICOTIANAMINE TRANSPORTER YSL7-RELATED"/>
    <property type="match status" value="1"/>
</dbReference>
<feature type="transmembrane region" description="Helical" evidence="7">
    <location>
        <begin position="590"/>
        <end position="611"/>
    </location>
</feature>
<sequence>MEHLDDSQEGISTERAFEADPIPSLSETITVRSLVVSFILGAALSAVAMKISLNSGFLPPLTIPAGLVGFYLSRAWIRVLDCFKVPHLPFTCQENTVIQTCVVACSAITFSGGFGTYILAMGKSAAGGDIEDKKNIVDPSIGRLITFLFLVSFSGLFILMPFRKVMIIRHRLTYPSGMATAHLINSFHTPQGASNARQQVRMLFRSMGGTILWDAFQWFYSAARGCGFRAFPLFGLEAYKRGFYFDFCMTNVAIGMLCPYIITISLFVGSVISWGIVTPYLQSKAGIWYSAELSSASLSGIRGYNIFIGVSMILADGLFNLLSILFCTLCAMYKSRRQPMQGGSEDDSDTQLPFHCLNAAEQQKVAQSFDDRRRAQVFVRDHIPNSVSILCYILLSVVSVVTIPYLYPEINSLHVTLIYLAAPVFAFCDAYGFGVTDMNLSSTYGKLAMLLISSVVGRSNGGVIAGLVACGIVMGTMCNSNSLMQELKTGYLTLTSPRAVFVSQAIGTALGCVINPVMFWALYRVQDGGGGDEDLLDVPYARVYRGIAMLSSGQNGLPMHSLWLCRVSFALALALSVFRDVAARKRWRVAGYLPSTICVAIAFVVPARMPIDMFVGSLAVYLWRRTDPRKSRAFSAAVASGLICGDGLGMLLSSVMALTHARAPICIKFVSNSDNVRLEAFLATLPKS</sequence>
<evidence type="ECO:0008006" key="10">
    <source>
        <dbReference type="Google" id="ProtNLM"/>
    </source>
</evidence>
<comment type="subcellular location">
    <subcellularLocation>
        <location evidence="1">Membrane</location>
        <topology evidence="1">Multi-pass membrane protein</topology>
    </subcellularLocation>
</comment>
<dbReference type="GO" id="GO:0016020">
    <property type="term" value="C:membrane"/>
    <property type="evidence" value="ECO:0007669"/>
    <property type="project" value="UniProtKB-SubCell"/>
</dbReference>
<feature type="transmembrane region" description="Helical" evidence="7">
    <location>
        <begin position="631"/>
        <end position="652"/>
    </location>
</feature>
<protein>
    <recommendedName>
        <fullName evidence="10">Metal-nicotianamine transporter YSL7</fullName>
    </recommendedName>
</protein>
<keyword evidence="5 7" id="KW-1133">Transmembrane helix</keyword>
<feature type="transmembrane region" description="Helical" evidence="7">
    <location>
        <begin position="97"/>
        <end position="120"/>
    </location>
</feature>
<feature type="transmembrane region" description="Helical" evidence="7">
    <location>
        <begin position="57"/>
        <end position="77"/>
    </location>
</feature>
<evidence type="ECO:0000256" key="2">
    <source>
        <dbReference type="ARBA" id="ARBA00010276"/>
    </source>
</evidence>
<feature type="transmembrane region" description="Helical" evidence="7">
    <location>
        <begin position="389"/>
        <end position="407"/>
    </location>
</feature>
<dbReference type="EMBL" id="OZ075113">
    <property type="protein sequence ID" value="CAL5024482.1"/>
    <property type="molecule type" value="Genomic_DNA"/>
</dbReference>
<dbReference type="InterPro" id="IPR045035">
    <property type="entry name" value="YSL-like"/>
</dbReference>
<organism evidence="8 9">
    <name type="scientific">Urochloa decumbens</name>
    <dbReference type="NCBI Taxonomy" id="240449"/>
    <lineage>
        <taxon>Eukaryota</taxon>
        <taxon>Viridiplantae</taxon>
        <taxon>Streptophyta</taxon>
        <taxon>Embryophyta</taxon>
        <taxon>Tracheophyta</taxon>
        <taxon>Spermatophyta</taxon>
        <taxon>Magnoliopsida</taxon>
        <taxon>Liliopsida</taxon>
        <taxon>Poales</taxon>
        <taxon>Poaceae</taxon>
        <taxon>PACMAD clade</taxon>
        <taxon>Panicoideae</taxon>
        <taxon>Panicodae</taxon>
        <taxon>Paniceae</taxon>
        <taxon>Melinidinae</taxon>
        <taxon>Urochloa</taxon>
    </lineage>
</organism>
<proteinExistence type="inferred from homology"/>
<reference evidence="8" key="1">
    <citation type="submission" date="2024-10" db="EMBL/GenBank/DDBJ databases">
        <authorList>
            <person name="Ryan C."/>
        </authorList>
    </citation>
    <scope>NUCLEOTIDE SEQUENCE [LARGE SCALE GENOMIC DNA]</scope>
</reference>
<comment type="similarity">
    <text evidence="2">Belongs to the YSL (TC 2.A.67.2) family.</text>
</comment>
<keyword evidence="6 7" id="KW-0472">Membrane</keyword>
<evidence type="ECO:0000256" key="4">
    <source>
        <dbReference type="ARBA" id="ARBA00022692"/>
    </source>
</evidence>
<dbReference type="Proteomes" id="UP001497457">
    <property type="component" value="Chromosome 3rd"/>
</dbReference>
<dbReference type="PANTHER" id="PTHR31645">
    <property type="entry name" value="OLIGOPEPTIDE TRANSPORTER YGL114W-RELATED"/>
    <property type="match status" value="1"/>
</dbReference>